<accession>A0A1G5AMS0</accession>
<keyword evidence="1" id="KW-0472">Membrane</keyword>
<dbReference type="EMBL" id="FMUS01000001">
    <property type="protein sequence ID" value="SCX79179.1"/>
    <property type="molecule type" value="Genomic_DNA"/>
</dbReference>
<dbReference type="OrthoDB" id="9800872at2"/>
<proteinExistence type="predicted"/>
<evidence type="ECO:0000259" key="2">
    <source>
        <dbReference type="PROSITE" id="PS50206"/>
    </source>
</evidence>
<gene>
    <name evidence="3" type="ORF">SAMN03080606_00212</name>
</gene>
<dbReference type="RefSeq" id="WP_091538949.1">
    <property type="nucleotide sequence ID" value="NZ_FMUS01000001.1"/>
</dbReference>
<dbReference type="InterPro" id="IPR036873">
    <property type="entry name" value="Rhodanese-like_dom_sf"/>
</dbReference>
<keyword evidence="1" id="KW-1133">Transmembrane helix</keyword>
<dbReference type="InterPro" id="IPR050229">
    <property type="entry name" value="GlpE_sulfurtransferase"/>
</dbReference>
<protein>
    <submittedName>
        <fullName evidence="3">Rhodanese-related sulfurtransferase</fullName>
    </submittedName>
</protein>
<dbReference type="PANTHER" id="PTHR43031:SF16">
    <property type="entry name" value="OXIDOREDUCTASE"/>
    <property type="match status" value="1"/>
</dbReference>
<feature type="transmembrane region" description="Helical" evidence="1">
    <location>
        <begin position="12"/>
        <end position="31"/>
    </location>
</feature>
<keyword evidence="3" id="KW-0808">Transferase</keyword>
<organism evidence="3 4">
    <name type="scientific">Alkaliphilus peptidifermentans DSM 18978</name>
    <dbReference type="NCBI Taxonomy" id="1120976"/>
    <lineage>
        <taxon>Bacteria</taxon>
        <taxon>Bacillati</taxon>
        <taxon>Bacillota</taxon>
        <taxon>Clostridia</taxon>
        <taxon>Peptostreptococcales</taxon>
        <taxon>Natronincolaceae</taxon>
        <taxon>Alkaliphilus</taxon>
    </lineage>
</organism>
<dbReference type="Proteomes" id="UP000198636">
    <property type="component" value="Unassembled WGS sequence"/>
</dbReference>
<dbReference type="STRING" id="1120976.SAMN03080606_00212"/>
<dbReference type="SUPFAM" id="SSF52821">
    <property type="entry name" value="Rhodanese/Cell cycle control phosphatase"/>
    <property type="match status" value="1"/>
</dbReference>
<keyword evidence="4" id="KW-1185">Reference proteome</keyword>
<feature type="domain" description="Rhodanese" evidence="2">
    <location>
        <begin position="60"/>
        <end position="145"/>
    </location>
</feature>
<dbReference type="CDD" id="cd00158">
    <property type="entry name" value="RHOD"/>
    <property type="match status" value="1"/>
</dbReference>
<evidence type="ECO:0000256" key="1">
    <source>
        <dbReference type="SAM" id="Phobius"/>
    </source>
</evidence>
<evidence type="ECO:0000313" key="4">
    <source>
        <dbReference type="Proteomes" id="UP000198636"/>
    </source>
</evidence>
<dbReference type="GO" id="GO:0016740">
    <property type="term" value="F:transferase activity"/>
    <property type="evidence" value="ECO:0007669"/>
    <property type="project" value="UniProtKB-KW"/>
</dbReference>
<dbReference type="Gene3D" id="3.40.250.10">
    <property type="entry name" value="Rhodanese-like domain"/>
    <property type="match status" value="1"/>
</dbReference>
<reference evidence="3 4" key="1">
    <citation type="submission" date="2016-10" db="EMBL/GenBank/DDBJ databases">
        <authorList>
            <person name="de Groot N.N."/>
        </authorList>
    </citation>
    <scope>NUCLEOTIDE SEQUENCE [LARGE SCALE GENOMIC DNA]</scope>
    <source>
        <strain evidence="3 4">DSM 18978</strain>
    </source>
</reference>
<evidence type="ECO:0000313" key="3">
    <source>
        <dbReference type="EMBL" id="SCX79179.1"/>
    </source>
</evidence>
<dbReference type="InterPro" id="IPR001763">
    <property type="entry name" value="Rhodanese-like_dom"/>
</dbReference>
<dbReference type="PROSITE" id="PS50206">
    <property type="entry name" value="RHODANESE_3"/>
    <property type="match status" value="1"/>
</dbReference>
<sequence>MRIYVFKKRNLYILAAILIVVILGLILLWQFTKDKTVSSLQLKYTYSQILPEEAQLLMSNNPEVVILDVRDKKDYDKGHIKDAIAIPYKNLRGQLDELDYRNTYLIYCNTGKDSAKASKIMAESGYPRVFSLVGGYKKWPYEIKK</sequence>
<dbReference type="AlphaFoldDB" id="A0A1G5AMS0"/>
<keyword evidence="1" id="KW-0812">Transmembrane</keyword>
<dbReference type="Pfam" id="PF00581">
    <property type="entry name" value="Rhodanese"/>
    <property type="match status" value="1"/>
</dbReference>
<dbReference type="PANTHER" id="PTHR43031">
    <property type="entry name" value="FAD-DEPENDENT OXIDOREDUCTASE"/>
    <property type="match status" value="1"/>
</dbReference>
<name>A0A1G5AMS0_9FIRM</name>
<dbReference type="SMART" id="SM00450">
    <property type="entry name" value="RHOD"/>
    <property type="match status" value="1"/>
</dbReference>